<dbReference type="OrthoDB" id="6402074at2"/>
<proteinExistence type="predicted"/>
<dbReference type="OMA" id="CDEAFDP"/>
<evidence type="ECO:0000313" key="2">
    <source>
        <dbReference type="EMBL" id="KQH87083.1"/>
    </source>
</evidence>
<sequence>MELRNQSGQVTHIADNLTLKEVRDMGFTIDLCDEAYDQQEHWKAKAEQRRRPHDNRDES</sequence>
<dbReference type="EMBL" id="LKHS01000004">
    <property type="protein sequence ID" value="KQH87083.1"/>
    <property type="molecule type" value="Genomic_DNA"/>
</dbReference>
<dbReference type="AlphaFoldDB" id="A0A0Q2SHD1"/>
<evidence type="ECO:0000313" key="3">
    <source>
        <dbReference type="Proteomes" id="UP000051221"/>
    </source>
</evidence>
<name>A0A0Q2SHD1_VIBFU</name>
<accession>A0A0Q2SHD1</accession>
<organism evidence="2 3">
    <name type="scientific">Vibrio furnissii</name>
    <dbReference type="NCBI Taxonomy" id="29494"/>
    <lineage>
        <taxon>Bacteria</taxon>
        <taxon>Pseudomonadati</taxon>
        <taxon>Pseudomonadota</taxon>
        <taxon>Gammaproteobacteria</taxon>
        <taxon>Vibrionales</taxon>
        <taxon>Vibrionaceae</taxon>
        <taxon>Vibrio</taxon>
    </lineage>
</organism>
<gene>
    <name evidence="2" type="ORF">AMR76_05010</name>
</gene>
<dbReference type="GeneID" id="50537526"/>
<feature type="region of interest" description="Disordered" evidence="1">
    <location>
        <begin position="39"/>
        <end position="59"/>
    </location>
</feature>
<dbReference type="Proteomes" id="UP000051221">
    <property type="component" value="Unassembled WGS sequence"/>
</dbReference>
<keyword evidence="3" id="KW-1185">Reference proteome</keyword>
<dbReference type="InParanoid" id="A0A0Q2SHD1"/>
<comment type="caution">
    <text evidence="2">The sequence shown here is derived from an EMBL/GenBank/DDBJ whole genome shotgun (WGS) entry which is preliminary data.</text>
</comment>
<dbReference type="RefSeq" id="WP_004727478.1">
    <property type="nucleotide sequence ID" value="NZ_CABLCD010000014.1"/>
</dbReference>
<protein>
    <submittedName>
        <fullName evidence="2">Uncharacterized protein</fullName>
    </submittedName>
</protein>
<reference evidence="2 3" key="1">
    <citation type="submission" date="2015-08" db="EMBL/GenBank/DDBJ databases">
        <title>Antibacterial properties of a collection of Vibrionaceae strains.</title>
        <authorList>
            <person name="Giubergia S."/>
        </authorList>
    </citation>
    <scope>NUCLEOTIDE SEQUENCE [LARGE SCALE GENOMIC DNA]</scope>
    <source>
        <strain evidence="2 3">S0821</strain>
    </source>
</reference>
<evidence type="ECO:0000256" key="1">
    <source>
        <dbReference type="SAM" id="MobiDB-lite"/>
    </source>
</evidence>